<protein>
    <recommendedName>
        <fullName evidence="6">NAD(P)(+)--arginine ADP-ribosyltransferase</fullName>
        <ecNumber evidence="6">2.4.2.31</ecNumber>
    </recommendedName>
    <alternativeName>
        <fullName evidence="6">Mono(ADP-ribosyl)transferase</fullName>
    </alternativeName>
</protein>
<dbReference type="GO" id="GO:0016779">
    <property type="term" value="F:nucleotidyltransferase activity"/>
    <property type="evidence" value="ECO:0007669"/>
    <property type="project" value="UniProtKB-KW"/>
</dbReference>
<accession>A0A815RDS1</accession>
<dbReference type="Gene3D" id="3.90.176.10">
    <property type="entry name" value="Toxin ADP-ribosyltransferase, Chain A, domain 1"/>
    <property type="match status" value="1"/>
</dbReference>
<sequence>MPVSFFSRLNETLRTGNRHDLKPWFAFLKLFITALEKLPSTKETIWRGVGGDVGSIFTDGDVHIWWSVNSCTMNLKVVEQYLSSTGTVFAIDAIQGKNISAFSAFPEEQEIVLMPGTRVSAKCLPLNIDSRFFIFHLEEENLQRPHIYPHTLGDIG</sequence>
<dbReference type="Proteomes" id="UP000663845">
    <property type="component" value="Unassembled WGS sequence"/>
</dbReference>
<evidence type="ECO:0000256" key="6">
    <source>
        <dbReference type="RuleBase" id="RU361228"/>
    </source>
</evidence>
<comment type="caution">
    <text evidence="7">The sequence shown here is derived from an EMBL/GenBank/DDBJ whole genome shotgun (WGS) entry which is preliminary data.</text>
</comment>
<evidence type="ECO:0000256" key="1">
    <source>
        <dbReference type="ARBA" id="ARBA00009558"/>
    </source>
</evidence>
<evidence type="ECO:0000313" key="8">
    <source>
        <dbReference type="EMBL" id="CAF4022618.1"/>
    </source>
</evidence>
<dbReference type="Proteomes" id="UP000663844">
    <property type="component" value="Unassembled WGS sequence"/>
</dbReference>
<dbReference type="EC" id="2.4.2.31" evidence="6"/>
<keyword evidence="4" id="KW-0548">Nucleotidyltransferase</keyword>
<proteinExistence type="inferred from homology"/>
<dbReference type="Pfam" id="PF01129">
    <property type="entry name" value="ART"/>
    <property type="match status" value="1"/>
</dbReference>
<evidence type="ECO:0000313" key="9">
    <source>
        <dbReference type="Proteomes" id="UP000663845"/>
    </source>
</evidence>
<keyword evidence="6" id="KW-0521">NADP</keyword>
<reference evidence="7" key="1">
    <citation type="submission" date="2021-02" db="EMBL/GenBank/DDBJ databases">
        <authorList>
            <person name="Nowell W R."/>
        </authorList>
    </citation>
    <scope>NUCLEOTIDE SEQUENCE</scope>
</reference>
<keyword evidence="3 6" id="KW-0808">Transferase</keyword>
<name>A0A815RDS1_9BILA</name>
<keyword evidence="2 6" id="KW-0328">Glycosyltransferase</keyword>
<evidence type="ECO:0000256" key="3">
    <source>
        <dbReference type="ARBA" id="ARBA00022679"/>
    </source>
</evidence>
<dbReference type="EMBL" id="CAJNOG010001841">
    <property type="protein sequence ID" value="CAF1474544.1"/>
    <property type="molecule type" value="Genomic_DNA"/>
</dbReference>
<dbReference type="GO" id="GO:0106274">
    <property type="term" value="F:NAD+-protein-arginine ADP-ribosyltransferase activity"/>
    <property type="evidence" value="ECO:0007669"/>
    <property type="project" value="UniProtKB-EC"/>
</dbReference>
<dbReference type="InterPro" id="IPR000768">
    <property type="entry name" value="ART"/>
</dbReference>
<evidence type="ECO:0000256" key="2">
    <source>
        <dbReference type="ARBA" id="ARBA00022676"/>
    </source>
</evidence>
<dbReference type="EMBL" id="CAJOAZ010003686">
    <property type="protein sequence ID" value="CAF4022618.1"/>
    <property type="molecule type" value="Genomic_DNA"/>
</dbReference>
<evidence type="ECO:0000256" key="4">
    <source>
        <dbReference type="ARBA" id="ARBA00022695"/>
    </source>
</evidence>
<comment type="catalytic activity">
    <reaction evidence="5 6">
        <text>L-arginyl-[protein] + NAD(+) = N(omega)-(ADP-D-ribosyl)-L-arginyl-[protein] + nicotinamide + H(+)</text>
        <dbReference type="Rhea" id="RHEA:19149"/>
        <dbReference type="Rhea" id="RHEA-COMP:10532"/>
        <dbReference type="Rhea" id="RHEA-COMP:15087"/>
        <dbReference type="ChEBI" id="CHEBI:15378"/>
        <dbReference type="ChEBI" id="CHEBI:17154"/>
        <dbReference type="ChEBI" id="CHEBI:29965"/>
        <dbReference type="ChEBI" id="CHEBI:57540"/>
        <dbReference type="ChEBI" id="CHEBI:142554"/>
        <dbReference type="EC" id="2.4.2.31"/>
    </reaction>
</comment>
<gene>
    <name evidence="7" type="ORF">JYZ213_LOCUS42008</name>
    <name evidence="8" type="ORF">OXD698_LOCUS30794</name>
</gene>
<keyword evidence="6" id="KW-0520">NAD</keyword>
<dbReference type="SUPFAM" id="SSF56399">
    <property type="entry name" value="ADP-ribosylation"/>
    <property type="match status" value="1"/>
</dbReference>
<organism evidence="7 9">
    <name type="scientific">Adineta steineri</name>
    <dbReference type="NCBI Taxonomy" id="433720"/>
    <lineage>
        <taxon>Eukaryota</taxon>
        <taxon>Metazoa</taxon>
        <taxon>Spiralia</taxon>
        <taxon>Gnathifera</taxon>
        <taxon>Rotifera</taxon>
        <taxon>Eurotatoria</taxon>
        <taxon>Bdelloidea</taxon>
        <taxon>Adinetida</taxon>
        <taxon>Adinetidae</taxon>
        <taxon>Adineta</taxon>
    </lineage>
</organism>
<comment type="similarity">
    <text evidence="1 6">Belongs to the Arg-specific ADP-ribosyltransferase family.</text>
</comment>
<evidence type="ECO:0000313" key="7">
    <source>
        <dbReference type="EMBL" id="CAF1474544.1"/>
    </source>
</evidence>
<evidence type="ECO:0000256" key="5">
    <source>
        <dbReference type="ARBA" id="ARBA00047597"/>
    </source>
</evidence>
<dbReference type="AlphaFoldDB" id="A0A815RDS1"/>